<dbReference type="Pfam" id="PF05404">
    <property type="entry name" value="TRAP-delta"/>
    <property type="match status" value="1"/>
</dbReference>
<evidence type="ECO:0000256" key="3">
    <source>
        <dbReference type="ARBA" id="ARBA00009294"/>
    </source>
</evidence>
<organism evidence="16 17">
    <name type="scientific">Echinococcus granulosus</name>
    <name type="common">Hydatid tapeworm</name>
    <dbReference type="NCBI Taxonomy" id="6210"/>
    <lineage>
        <taxon>Eukaryota</taxon>
        <taxon>Metazoa</taxon>
        <taxon>Spiralia</taxon>
        <taxon>Lophotrochozoa</taxon>
        <taxon>Platyhelminthes</taxon>
        <taxon>Cestoda</taxon>
        <taxon>Eucestoda</taxon>
        <taxon>Cyclophyllidea</taxon>
        <taxon>Taeniidae</taxon>
        <taxon>Echinococcus</taxon>
        <taxon>Echinococcus granulosus group</taxon>
    </lineage>
</organism>
<evidence type="ECO:0000256" key="10">
    <source>
        <dbReference type="ARBA" id="ARBA00022843"/>
    </source>
</evidence>
<dbReference type="OrthoDB" id="10055808at2759"/>
<keyword evidence="7" id="KW-0812">Transmembrane</keyword>
<name>W6V1M0_ECHGR</name>
<evidence type="ECO:0000256" key="11">
    <source>
        <dbReference type="ARBA" id="ARBA00022989"/>
    </source>
</evidence>
<evidence type="ECO:0000256" key="15">
    <source>
        <dbReference type="SAM" id="SignalP"/>
    </source>
</evidence>
<evidence type="ECO:0000256" key="2">
    <source>
        <dbReference type="ARBA" id="ARBA00004115"/>
    </source>
</evidence>
<comment type="similarity">
    <text evidence="3">Belongs to the TRAP-delta family.</text>
</comment>
<sequence length="215" mass="23617">MLLVVVFALLAFSTVFGCENPTVQTRYYTSTDSLLSSKTVFIVEGRATCENDELSELYAVLGDKIVPVSRNLETDEFQVTFSDDHMKLPKGYYSIRFYDDVGYLHLRKAQSQGRPLDSVKPVFTVDVYHPGIWLSPLIHSETVALLAASLIGFGAVITKNNSKAVEASGTALCGGSNLSLEVQRPQLYRGVMHQVGGNSNDSTADLRVATDMQRI</sequence>
<comment type="function">
    <text evidence="1">TRAP proteins are part of a complex whose function is to bind calcium to the ER membrane and thereby regulate the retention of ER resident proteins.</text>
</comment>
<dbReference type="GeneID" id="36341104"/>
<dbReference type="CTD" id="36341104"/>
<gene>
    <name evidence="16" type="ORF">EGR_05389</name>
</gene>
<evidence type="ECO:0000256" key="12">
    <source>
        <dbReference type="ARBA" id="ARBA00023136"/>
    </source>
</evidence>
<dbReference type="PANTHER" id="PTHR12731:SF1">
    <property type="entry name" value="TRANSLOCON-ASSOCIATED PROTEIN SUBUNIT DELTA"/>
    <property type="match status" value="1"/>
</dbReference>
<accession>W6V1M0</accession>
<dbReference type="STRING" id="6210.W6V1M0"/>
<dbReference type="OMA" id="QCSNNPK"/>
<protein>
    <recommendedName>
        <fullName evidence="5">Translocon-associated protein subunit delta</fullName>
    </recommendedName>
    <alternativeName>
        <fullName evidence="14">Signal sequence receptor subunit delta</fullName>
    </alternativeName>
</protein>
<evidence type="ECO:0000256" key="9">
    <source>
        <dbReference type="ARBA" id="ARBA00022824"/>
    </source>
</evidence>
<evidence type="ECO:0000256" key="7">
    <source>
        <dbReference type="ARBA" id="ARBA00022692"/>
    </source>
</evidence>
<dbReference type="EMBL" id="APAU02000039">
    <property type="protein sequence ID" value="EUB59769.1"/>
    <property type="molecule type" value="Genomic_DNA"/>
</dbReference>
<reference evidence="16 17" key="1">
    <citation type="journal article" date="2013" name="Nat. Genet.">
        <title>The genome of the hydatid tapeworm Echinococcus granulosus.</title>
        <authorList>
            <person name="Zheng H."/>
            <person name="Zhang W."/>
            <person name="Zhang L."/>
            <person name="Zhang Z."/>
            <person name="Li J."/>
            <person name="Lu G."/>
            <person name="Zhu Y."/>
            <person name="Wang Y."/>
            <person name="Huang Y."/>
            <person name="Liu J."/>
            <person name="Kang H."/>
            <person name="Chen J."/>
            <person name="Wang L."/>
            <person name="Chen A."/>
            <person name="Yu S."/>
            <person name="Gao Z."/>
            <person name="Jin L."/>
            <person name="Gu W."/>
            <person name="Wang Z."/>
            <person name="Zhao L."/>
            <person name="Shi B."/>
            <person name="Wen H."/>
            <person name="Lin R."/>
            <person name="Jones M.K."/>
            <person name="Brejova B."/>
            <person name="Vinar T."/>
            <person name="Zhao G."/>
            <person name="McManus D.P."/>
            <person name="Chen Z."/>
            <person name="Zhou Y."/>
            <person name="Wang S."/>
        </authorList>
    </citation>
    <scope>NUCLEOTIDE SEQUENCE [LARGE SCALE GENOMIC DNA]</scope>
</reference>
<evidence type="ECO:0000256" key="6">
    <source>
        <dbReference type="ARBA" id="ARBA00022499"/>
    </source>
</evidence>
<evidence type="ECO:0000256" key="5">
    <source>
        <dbReference type="ARBA" id="ARBA00014387"/>
    </source>
</evidence>
<comment type="subcellular location">
    <subcellularLocation>
        <location evidence="2">Endoplasmic reticulum membrane</location>
        <topology evidence="2">Single-pass type I membrane protein</topology>
    </subcellularLocation>
</comment>
<dbReference type="RefSeq" id="XP_024350965.1">
    <property type="nucleotide sequence ID" value="XM_024494638.1"/>
</dbReference>
<dbReference type="InterPro" id="IPR008855">
    <property type="entry name" value="TRAP-delta"/>
</dbReference>
<evidence type="ECO:0000256" key="8">
    <source>
        <dbReference type="ARBA" id="ARBA00022729"/>
    </source>
</evidence>
<evidence type="ECO:0000256" key="1">
    <source>
        <dbReference type="ARBA" id="ARBA00002838"/>
    </source>
</evidence>
<comment type="subunit">
    <text evidence="4">Heterotetramer of TRAP-alpha, TRAP-beta, TRAP-delta and TRAP-gamma.</text>
</comment>
<evidence type="ECO:0000256" key="14">
    <source>
        <dbReference type="ARBA" id="ARBA00031791"/>
    </source>
</evidence>
<keyword evidence="17" id="KW-1185">Reference proteome</keyword>
<dbReference type="AlphaFoldDB" id="W6V1M0"/>
<comment type="caution">
    <text evidence="16">The sequence shown here is derived from an EMBL/GenBank/DDBJ whole genome shotgun (WGS) entry which is preliminary data.</text>
</comment>
<feature type="signal peptide" evidence="15">
    <location>
        <begin position="1"/>
        <end position="17"/>
    </location>
</feature>
<evidence type="ECO:0000313" key="17">
    <source>
        <dbReference type="Proteomes" id="UP000019149"/>
    </source>
</evidence>
<evidence type="ECO:0000313" key="16">
    <source>
        <dbReference type="EMBL" id="EUB59769.1"/>
    </source>
</evidence>
<keyword evidence="6" id="KW-1017">Isopeptide bond</keyword>
<keyword evidence="10" id="KW-0832">Ubl conjugation</keyword>
<evidence type="ECO:0000256" key="4">
    <source>
        <dbReference type="ARBA" id="ARBA00011819"/>
    </source>
</evidence>
<dbReference type="KEGG" id="egl:EGR_05389"/>
<dbReference type="GO" id="GO:0005789">
    <property type="term" value="C:endoplasmic reticulum membrane"/>
    <property type="evidence" value="ECO:0007669"/>
    <property type="project" value="UniProtKB-SubCell"/>
</dbReference>
<dbReference type="PANTHER" id="PTHR12731">
    <property type="entry name" value="TRANSLOCON-ASSOCIATED PROTEIN, DELTA SUBUNIT"/>
    <property type="match status" value="1"/>
</dbReference>
<feature type="chain" id="PRO_5004885551" description="Translocon-associated protein subunit delta" evidence="15">
    <location>
        <begin position="18"/>
        <end position="215"/>
    </location>
</feature>
<keyword evidence="11" id="KW-1133">Transmembrane helix</keyword>
<dbReference type="Proteomes" id="UP000019149">
    <property type="component" value="Unassembled WGS sequence"/>
</dbReference>
<keyword evidence="13" id="KW-1015">Disulfide bond</keyword>
<keyword evidence="9" id="KW-0256">Endoplasmic reticulum</keyword>
<evidence type="ECO:0000256" key="13">
    <source>
        <dbReference type="ARBA" id="ARBA00023157"/>
    </source>
</evidence>
<keyword evidence="12" id="KW-0472">Membrane</keyword>
<keyword evidence="8 15" id="KW-0732">Signal</keyword>
<proteinExistence type="inferred from homology"/>